<dbReference type="SUPFAM" id="SSF51197">
    <property type="entry name" value="Clavaminate synthase-like"/>
    <property type="match status" value="1"/>
</dbReference>
<dbReference type="GeneID" id="90771415"/>
<reference evidence="1 2" key="1">
    <citation type="submission" date="2024-10" db="EMBL/GenBank/DDBJ databases">
        <authorList>
            <person name="Lu C.-H."/>
        </authorList>
    </citation>
    <scope>NUCLEOTIDE SEQUENCE [LARGE SCALE GENOMIC DNA]</scope>
    <source>
        <strain evidence="1 2">22QBSP01-2</strain>
    </source>
</reference>
<evidence type="ECO:0008006" key="3">
    <source>
        <dbReference type="Google" id="ProtNLM"/>
    </source>
</evidence>
<evidence type="ECO:0000313" key="1">
    <source>
        <dbReference type="EMBL" id="MFJ5320160.1"/>
    </source>
</evidence>
<keyword evidence="2" id="KW-1185">Reference proteome</keyword>
<dbReference type="RefSeq" id="WP_052012012.1">
    <property type="nucleotide sequence ID" value="NZ_CP087392.1"/>
</dbReference>
<dbReference type="Gene3D" id="2.60.120.620">
    <property type="entry name" value="q2cbj1_9rhob like domain"/>
    <property type="match status" value="1"/>
</dbReference>
<organism evidence="1 2">
    <name type="scientific">Pectobacterium parvum</name>
    <dbReference type="NCBI Taxonomy" id="2778550"/>
    <lineage>
        <taxon>Bacteria</taxon>
        <taxon>Pseudomonadati</taxon>
        <taxon>Pseudomonadota</taxon>
        <taxon>Gammaproteobacteria</taxon>
        <taxon>Enterobacterales</taxon>
        <taxon>Pectobacteriaceae</taxon>
        <taxon>Pectobacterium</taxon>
    </lineage>
</organism>
<name>A0ABW8FTK3_9GAMM</name>
<comment type="caution">
    <text evidence="1">The sequence shown here is derived from an EMBL/GenBank/DDBJ whole genome shotgun (WGS) entry which is preliminary data.</text>
</comment>
<protein>
    <recommendedName>
        <fullName evidence="3">Streptomycin biosynthesis enzyme StrG</fullName>
    </recommendedName>
</protein>
<gene>
    <name evidence="1" type="ORF">ACIPSN_01980</name>
</gene>
<evidence type="ECO:0000313" key="2">
    <source>
        <dbReference type="Proteomes" id="UP001617714"/>
    </source>
</evidence>
<accession>A0ABW8FTK3</accession>
<sequence length="236" mass="27325">MINGVLDSQGYQGDKKLMILRYDTREFPFAWAFKKEAFFGLSLSRLHEHCIRAHEKKGRATRLSTEDMTYLRNRMRAVPENGLFYSLYHRFIKNLISSHFGEKIVYTEHPEMRVHLAGLPACSAWHTDAQVTGRYDQVNVWMPFVDTNESCCLWIETDYGRKDFRPIPVRYGEALIFDGSCLNHGTVKNDSNVTRVSLDFRFTVKTRPLPALFKQLVADRPLELSAWTPSFYSATG</sequence>
<dbReference type="EMBL" id="JBIXKD010000002">
    <property type="protein sequence ID" value="MFJ5320160.1"/>
    <property type="molecule type" value="Genomic_DNA"/>
</dbReference>
<proteinExistence type="predicted"/>
<dbReference type="Proteomes" id="UP001617714">
    <property type="component" value="Unassembled WGS sequence"/>
</dbReference>